<dbReference type="InterPro" id="IPR024478">
    <property type="entry name" value="HlyB_4HB_MCP"/>
</dbReference>
<dbReference type="PROSITE" id="PS50885">
    <property type="entry name" value="HAMP"/>
    <property type="match status" value="1"/>
</dbReference>
<dbReference type="PROSITE" id="PS50111">
    <property type="entry name" value="CHEMOTAXIS_TRANSDUC_2"/>
    <property type="match status" value="1"/>
</dbReference>
<evidence type="ECO:0000313" key="10">
    <source>
        <dbReference type="EMBL" id="NBD23775.1"/>
    </source>
</evidence>
<dbReference type="EMBL" id="JAAAMV010000003">
    <property type="protein sequence ID" value="NBD23775.1"/>
    <property type="molecule type" value="Genomic_DNA"/>
</dbReference>
<dbReference type="SUPFAM" id="SSF58104">
    <property type="entry name" value="Methyl-accepting chemotaxis protein (MCP) signaling domain"/>
    <property type="match status" value="1"/>
</dbReference>
<dbReference type="RefSeq" id="WP_161742565.1">
    <property type="nucleotide sequence ID" value="NZ_JAAAMV010000003.1"/>
</dbReference>
<protein>
    <submittedName>
        <fullName evidence="10">HAMP domain-containing protein</fullName>
    </submittedName>
</protein>
<gene>
    <name evidence="10" type="ORF">GT019_07820</name>
</gene>
<evidence type="ECO:0000256" key="6">
    <source>
        <dbReference type="PROSITE-ProRule" id="PRU00284"/>
    </source>
</evidence>
<dbReference type="Proteomes" id="UP000665561">
    <property type="component" value="Unassembled WGS sequence"/>
</dbReference>
<evidence type="ECO:0000256" key="3">
    <source>
        <dbReference type="ARBA" id="ARBA00023136"/>
    </source>
</evidence>
<dbReference type="Pfam" id="PF12729">
    <property type="entry name" value="4HB_MCP_1"/>
    <property type="match status" value="1"/>
</dbReference>
<evidence type="ECO:0000256" key="2">
    <source>
        <dbReference type="ARBA" id="ARBA00022475"/>
    </source>
</evidence>
<comment type="caution">
    <text evidence="10">The sequence shown here is derived from an EMBL/GenBank/DDBJ whole genome shotgun (WGS) entry which is preliminary data.</text>
</comment>
<dbReference type="SMART" id="SM00304">
    <property type="entry name" value="HAMP"/>
    <property type="match status" value="1"/>
</dbReference>
<dbReference type="Gene3D" id="6.10.340.10">
    <property type="match status" value="1"/>
</dbReference>
<dbReference type="Pfam" id="PF00015">
    <property type="entry name" value="MCPsignal"/>
    <property type="match status" value="1"/>
</dbReference>
<evidence type="ECO:0000256" key="7">
    <source>
        <dbReference type="SAM" id="Phobius"/>
    </source>
</evidence>
<keyword evidence="11" id="KW-1185">Reference proteome</keyword>
<comment type="similarity">
    <text evidence="5">Belongs to the methyl-accepting chemotaxis (MCP) protein family.</text>
</comment>
<dbReference type="SMART" id="SM00283">
    <property type="entry name" value="MA"/>
    <property type="match status" value="1"/>
</dbReference>
<dbReference type="PANTHER" id="PTHR32089:SF112">
    <property type="entry name" value="LYSOZYME-LIKE PROTEIN-RELATED"/>
    <property type="match status" value="1"/>
</dbReference>
<dbReference type="Gene3D" id="1.10.287.950">
    <property type="entry name" value="Methyl-accepting chemotaxis protein"/>
    <property type="match status" value="1"/>
</dbReference>
<evidence type="ECO:0000256" key="4">
    <source>
        <dbReference type="ARBA" id="ARBA00023224"/>
    </source>
</evidence>
<keyword evidence="7" id="KW-1133">Transmembrane helix</keyword>
<evidence type="ECO:0000256" key="5">
    <source>
        <dbReference type="ARBA" id="ARBA00029447"/>
    </source>
</evidence>
<dbReference type="InterPro" id="IPR003660">
    <property type="entry name" value="HAMP_dom"/>
</dbReference>
<dbReference type="CDD" id="cd11386">
    <property type="entry name" value="MCP_signal"/>
    <property type="match status" value="1"/>
</dbReference>
<dbReference type="InterPro" id="IPR004089">
    <property type="entry name" value="MCPsignal_dom"/>
</dbReference>
<keyword evidence="7" id="KW-0812">Transmembrane</keyword>
<evidence type="ECO:0000259" key="8">
    <source>
        <dbReference type="PROSITE" id="PS50111"/>
    </source>
</evidence>
<keyword evidence="3 7" id="KW-0472">Membrane</keyword>
<evidence type="ECO:0000313" key="11">
    <source>
        <dbReference type="Proteomes" id="UP000665561"/>
    </source>
</evidence>
<comment type="subcellular location">
    <subcellularLocation>
        <location evidence="1">Cell membrane</location>
    </subcellularLocation>
</comment>
<dbReference type="Pfam" id="PF00672">
    <property type="entry name" value="HAMP"/>
    <property type="match status" value="1"/>
</dbReference>
<feature type="domain" description="HAMP" evidence="9">
    <location>
        <begin position="218"/>
        <end position="271"/>
    </location>
</feature>
<accession>A0ABW9XMB2</accession>
<evidence type="ECO:0000259" key="9">
    <source>
        <dbReference type="PROSITE" id="PS50885"/>
    </source>
</evidence>
<dbReference type="CDD" id="cd06225">
    <property type="entry name" value="HAMP"/>
    <property type="match status" value="1"/>
</dbReference>
<proteinExistence type="inferred from homology"/>
<name>A0ABW9XMB2_9BACL</name>
<feature type="domain" description="Methyl-accepting transducer" evidence="8">
    <location>
        <begin position="290"/>
        <end position="526"/>
    </location>
</feature>
<organism evidence="10 11">
    <name type="scientific">Paenibacillus glycinis</name>
    <dbReference type="NCBI Taxonomy" id="2697035"/>
    <lineage>
        <taxon>Bacteria</taxon>
        <taxon>Bacillati</taxon>
        <taxon>Bacillota</taxon>
        <taxon>Bacilli</taxon>
        <taxon>Bacillales</taxon>
        <taxon>Paenibacillaceae</taxon>
        <taxon>Paenibacillus</taxon>
    </lineage>
</organism>
<reference evidence="10 11" key="1">
    <citation type="submission" date="2020-01" db="EMBL/GenBank/DDBJ databases">
        <title>Paenibacillus soybeanensis sp. nov. isolated from the nodules of soybean (Glycine max(L.) Merr).</title>
        <authorList>
            <person name="Wang H."/>
        </authorList>
    </citation>
    <scope>NUCLEOTIDE SEQUENCE [LARGE SCALE GENOMIC DNA]</scope>
    <source>
        <strain evidence="10 11">T1</strain>
    </source>
</reference>
<feature type="transmembrane region" description="Helical" evidence="7">
    <location>
        <begin position="195"/>
        <end position="216"/>
    </location>
</feature>
<evidence type="ECO:0000256" key="1">
    <source>
        <dbReference type="ARBA" id="ARBA00004236"/>
    </source>
</evidence>
<keyword evidence="2" id="KW-1003">Cell membrane</keyword>
<dbReference type="PANTHER" id="PTHR32089">
    <property type="entry name" value="METHYL-ACCEPTING CHEMOTAXIS PROTEIN MCPB"/>
    <property type="match status" value="1"/>
</dbReference>
<keyword evidence="4 6" id="KW-0807">Transducer</keyword>
<sequence>MEKPAVKRKWTVGAKLMAAFMSVLLLLAANGAVSYAMMAKMKETNGDLAGKWVVGAETINGINYLTEHSMTLQYRLISEQNASLKKQYLSDAEATMEKIHASFDTYKSLLDAGDAAENELFASLVTAWEKYEDDYDRLAAAAGKPMTAEQAESYRKASESSFAALQNNLDYLVLNNHSGAQEAKSKSEKLSSQSAVAILAALAAGIVLVVLLTGYVRHAIAKPIRQAALVVDEVAGGNLRAVVPAIRNRDEIGGLFASLQSMMTQLRSAMQGVQEASADIASSSRQMLAVSEQNAGSAQQAAEAVQGMAEGTELALSQFGEVSRTTGDLGMGIDRIAESTSVVASLSADASRQALIGREAVNDAVLRMAAVNDSVRIAVGQVDRLEAHSRTIGVISQLIGSVSKQTNLLALNAAIEAARAGEHGKGFAVVADEVRKLAQQTSEAVLEIGRVIDQIAADTRDTAKQMRESAKEAEAGVFAVREAGASFTGIAEASERVSGQMREVAAASGEMAAGSRQLVDAMLRLEGYAKQSSETAMTVAATTEEQTASAEQIAVSSRSLSRIAERMNELAGGFEL</sequence>